<feature type="compositionally biased region" description="Basic and acidic residues" evidence="1">
    <location>
        <begin position="131"/>
        <end position="152"/>
    </location>
</feature>
<dbReference type="EMBL" id="CADCVO010000233">
    <property type="protein sequence ID" value="CAA9486827.1"/>
    <property type="molecule type" value="Genomic_DNA"/>
</dbReference>
<dbReference type="GO" id="GO:0047360">
    <property type="term" value="F:undecaprenyl-phosphate galactose phosphotransferase activity"/>
    <property type="evidence" value="ECO:0007669"/>
    <property type="project" value="UniProtKB-EC"/>
</dbReference>
<feature type="compositionally biased region" description="Basic and acidic residues" evidence="1">
    <location>
        <begin position="171"/>
        <end position="187"/>
    </location>
</feature>
<evidence type="ECO:0000313" key="2">
    <source>
        <dbReference type="EMBL" id="CAA9486827.1"/>
    </source>
</evidence>
<name>A0A6J4SAH8_9ACTN</name>
<accession>A0A6J4SAH8</accession>
<dbReference type="EC" id="2.7.8.6" evidence="2"/>
<feature type="compositionally biased region" description="Low complexity" evidence="1">
    <location>
        <begin position="86"/>
        <end position="95"/>
    </location>
</feature>
<gene>
    <name evidence="2" type="ORF">AVDCRST_MAG13-1504</name>
</gene>
<dbReference type="AlphaFoldDB" id="A0A6J4SAH8"/>
<keyword evidence="2" id="KW-0808">Transferase</keyword>
<feature type="region of interest" description="Disordered" evidence="1">
    <location>
        <begin position="1"/>
        <end position="214"/>
    </location>
</feature>
<protein>
    <submittedName>
        <fullName evidence="2">Undecaprenyl-phosphate galactosephosphotransferase</fullName>
        <ecNumber evidence="2">2.7.8.6</ecNumber>
    </submittedName>
</protein>
<organism evidence="2">
    <name type="scientific">uncultured Solirubrobacteraceae bacterium</name>
    <dbReference type="NCBI Taxonomy" id="1162706"/>
    <lineage>
        <taxon>Bacteria</taxon>
        <taxon>Bacillati</taxon>
        <taxon>Actinomycetota</taxon>
        <taxon>Thermoleophilia</taxon>
        <taxon>Solirubrobacterales</taxon>
        <taxon>Solirubrobacteraceae</taxon>
        <taxon>environmental samples</taxon>
    </lineage>
</organism>
<evidence type="ECO:0000256" key="1">
    <source>
        <dbReference type="SAM" id="MobiDB-lite"/>
    </source>
</evidence>
<feature type="compositionally biased region" description="Low complexity" evidence="1">
    <location>
        <begin position="108"/>
        <end position="129"/>
    </location>
</feature>
<feature type="non-terminal residue" evidence="2">
    <location>
        <position position="214"/>
    </location>
</feature>
<feature type="compositionally biased region" description="Basic and acidic residues" evidence="1">
    <location>
        <begin position="17"/>
        <end position="50"/>
    </location>
</feature>
<feature type="compositionally biased region" description="Basic residues" evidence="1">
    <location>
        <begin position="1"/>
        <end position="12"/>
    </location>
</feature>
<feature type="non-terminal residue" evidence="2">
    <location>
        <position position="1"/>
    </location>
</feature>
<proteinExistence type="predicted"/>
<sequence length="214" mass="22525">AAARHLRPHRPAQPRLPGREADPRRRALRDRARPAGAPDARHRAVPEARGPHGPRLLPPAPDGPGRPAVQRPEVPDDGQERGGAQGAAPAPQRGALSRLPPDERPAGHAHGPAAAPDEPRRAAAVPQRAPGRHEPRRPPAHELRRLDLRDVAQRTPGVPPGDHGSVAGVGAHDDELRAALPPRDRLLPRPVDPAGDRAAPGHGEDGPAPDGRGV</sequence>
<reference evidence="2" key="1">
    <citation type="submission" date="2020-02" db="EMBL/GenBank/DDBJ databases">
        <authorList>
            <person name="Meier V. D."/>
        </authorList>
    </citation>
    <scope>NUCLEOTIDE SEQUENCE</scope>
    <source>
        <strain evidence="2">AVDCRST_MAG13</strain>
    </source>
</reference>